<dbReference type="Proteomes" id="UP000787419">
    <property type="component" value="Unassembled WGS sequence"/>
</dbReference>
<proteinExistence type="predicted"/>
<dbReference type="AlphaFoldDB" id="A0A9D5WYW9"/>
<dbReference type="Pfam" id="PF06889">
    <property type="entry name" value="DUF1266"/>
    <property type="match status" value="1"/>
</dbReference>
<evidence type="ECO:0000313" key="3">
    <source>
        <dbReference type="Proteomes" id="UP000787419"/>
    </source>
</evidence>
<protein>
    <submittedName>
        <fullName evidence="2">DUF1266 domain-containing protein</fullName>
    </submittedName>
</protein>
<comment type="caution">
    <text evidence="2">The sequence shown here is derived from an EMBL/GenBank/DDBJ whole genome shotgun (WGS) entry which is preliminary data.</text>
</comment>
<dbReference type="RefSeq" id="WP_004366766.1">
    <property type="nucleotide sequence ID" value="NZ_CP082842.1"/>
</dbReference>
<evidence type="ECO:0000259" key="1">
    <source>
        <dbReference type="Pfam" id="PF06889"/>
    </source>
</evidence>
<dbReference type="EMBL" id="JABZTM010000099">
    <property type="protein sequence ID" value="MBF1447415.1"/>
    <property type="molecule type" value="Genomic_DNA"/>
</dbReference>
<dbReference type="InterPro" id="IPR009677">
    <property type="entry name" value="DUF1266"/>
</dbReference>
<sequence>MKKRTIFSVMFMLCLVAQEASAFRLRLKVPTGSDSDESSPYTWIIYAVIAIAVLVGLYTYLKQFKTVFRHLGSSFKMDAKTTLSSDQQRKVLLGAAYYVQDKVYMNSLKTGMTSEEREERLDDAWNISNNKNAMNVLGELKVECKKSYFPQIAEAFKLKNQQDIDKYLNDTFVNQSDLLACSKQIERAFKSIGNLVKLGIVRNEDDFVRIGDAGWATSRLVYVARMCLESKFINEAEFWQFVDVADEMAHQSLTSWEDFGKSYIIGLCLWGASGYEVKHQVREVNKLLEDPKSPWKTFPFGK</sequence>
<organism evidence="2 3">
    <name type="scientific">Prevotella nigrescens</name>
    <dbReference type="NCBI Taxonomy" id="28133"/>
    <lineage>
        <taxon>Bacteria</taxon>
        <taxon>Pseudomonadati</taxon>
        <taxon>Bacteroidota</taxon>
        <taxon>Bacteroidia</taxon>
        <taxon>Bacteroidales</taxon>
        <taxon>Prevotellaceae</taxon>
        <taxon>Prevotella</taxon>
    </lineage>
</organism>
<reference evidence="2" key="1">
    <citation type="submission" date="2020-04" db="EMBL/GenBank/DDBJ databases">
        <title>Deep metagenomics examines the oral microbiome during advanced dental caries in children, revealing novel taxa and co-occurrences with host molecules.</title>
        <authorList>
            <person name="Baker J.L."/>
            <person name="Morton J.T."/>
            <person name="Dinis M."/>
            <person name="Alvarez R."/>
            <person name="Tran N.C."/>
            <person name="Knight R."/>
            <person name="Edlund A."/>
        </authorList>
    </citation>
    <scope>NUCLEOTIDE SEQUENCE</scope>
    <source>
        <strain evidence="2">JCVI_32_bin.50</strain>
    </source>
</reference>
<gene>
    <name evidence="2" type="ORF">HXN55_08555</name>
</gene>
<evidence type="ECO:0000313" key="2">
    <source>
        <dbReference type="EMBL" id="MBF1447415.1"/>
    </source>
</evidence>
<feature type="domain" description="DUF1266" evidence="1">
    <location>
        <begin position="120"/>
        <end position="300"/>
    </location>
</feature>
<name>A0A9D5WYW9_9BACT</name>
<accession>A0A9D5WYW9</accession>